<dbReference type="OrthoDB" id="1108759at2"/>
<dbReference type="Pfam" id="PF13715">
    <property type="entry name" value="CarbopepD_reg_2"/>
    <property type="match status" value="1"/>
</dbReference>
<evidence type="ECO:0000256" key="1">
    <source>
        <dbReference type="SAM" id="SignalP"/>
    </source>
</evidence>
<dbReference type="STRING" id="1409788.NC99_21890"/>
<protein>
    <recommendedName>
        <fullName evidence="4">Carboxypeptidase-like regulatory domain-containing protein</fullName>
    </recommendedName>
</protein>
<dbReference type="EMBL" id="LGIA01000149">
    <property type="protein sequence ID" value="KOH45064.1"/>
    <property type="molecule type" value="Genomic_DNA"/>
</dbReference>
<dbReference type="Proteomes" id="UP000036958">
    <property type="component" value="Unassembled WGS sequence"/>
</dbReference>
<feature type="chain" id="PRO_5005591384" description="Carboxypeptidase-like regulatory domain-containing protein" evidence="1">
    <location>
        <begin position="19"/>
        <end position="384"/>
    </location>
</feature>
<dbReference type="SUPFAM" id="SSF49464">
    <property type="entry name" value="Carboxypeptidase regulatory domain-like"/>
    <property type="match status" value="1"/>
</dbReference>
<dbReference type="Gene3D" id="2.60.40.1120">
    <property type="entry name" value="Carboxypeptidase-like, regulatory domain"/>
    <property type="match status" value="1"/>
</dbReference>
<comment type="caution">
    <text evidence="2">The sequence shown here is derived from an EMBL/GenBank/DDBJ whole genome shotgun (WGS) entry which is preliminary data.</text>
</comment>
<evidence type="ECO:0000313" key="2">
    <source>
        <dbReference type="EMBL" id="KOH45064.1"/>
    </source>
</evidence>
<evidence type="ECO:0000313" key="3">
    <source>
        <dbReference type="Proteomes" id="UP000036958"/>
    </source>
</evidence>
<dbReference type="RefSeq" id="WP_157624759.1">
    <property type="nucleotide sequence ID" value="NZ_LGIA01000149.1"/>
</dbReference>
<name>A0A0L8V9E6_9BACT</name>
<reference evidence="3" key="1">
    <citation type="submission" date="2015-07" db="EMBL/GenBank/DDBJ databases">
        <title>Genome sequencing of Sunxiuqinia dokdonensis strain SK.</title>
        <authorList>
            <person name="Ahn S."/>
            <person name="Kim B.-C."/>
        </authorList>
    </citation>
    <scope>NUCLEOTIDE SEQUENCE [LARGE SCALE GENOMIC DNA]</scope>
    <source>
        <strain evidence="3">SK</strain>
    </source>
</reference>
<accession>A0A0L8V9E6</accession>
<keyword evidence="1" id="KW-0732">Signal</keyword>
<organism evidence="2 3">
    <name type="scientific">Sunxiuqinia dokdonensis</name>
    <dbReference type="NCBI Taxonomy" id="1409788"/>
    <lineage>
        <taxon>Bacteria</taxon>
        <taxon>Pseudomonadati</taxon>
        <taxon>Bacteroidota</taxon>
        <taxon>Bacteroidia</taxon>
        <taxon>Marinilabiliales</taxon>
        <taxon>Prolixibacteraceae</taxon>
        <taxon>Sunxiuqinia</taxon>
    </lineage>
</organism>
<dbReference type="InterPro" id="IPR008969">
    <property type="entry name" value="CarboxyPept-like_regulatory"/>
</dbReference>
<feature type="signal peptide" evidence="1">
    <location>
        <begin position="1"/>
        <end position="18"/>
    </location>
</feature>
<evidence type="ECO:0008006" key="4">
    <source>
        <dbReference type="Google" id="ProtNLM"/>
    </source>
</evidence>
<keyword evidence="3" id="KW-1185">Reference proteome</keyword>
<gene>
    <name evidence="2" type="ORF">NC99_21890</name>
</gene>
<sequence length="384" mass="43725">MRNLLISFILLFSLPAMAQIQTLKGRVIDSATQAGIAYTNIGVEGTFYGTASDAQGFFELKIPDEYKNEQLFFSAVGYQNQMLNISDLLKQDFHKIALVEQTYNIEDVDIAAQSRVLFRILKTAAKNIPANFHQGPLGVKFYYEEVSHPNNDSTGQRREAVVELYDETGYGSPSITDAFNKRNYQFSEVKKNFESYSIPSAKTGFDELLEMDIARLSNGILNEELLNNFDLKLENISPFNGDSVWIISYKTIKADLAHTGDYYATQLDGKIYISQNNYEILRNECVVESSRNHPHNRSLATERQDQSQVSYHYTAVYQQQNGKYFLSYLDCDKTYVDASNQQTTYSRKASALGFTTSPAIISGKDYFEDEAFVESFWNSFERPE</sequence>
<dbReference type="AlphaFoldDB" id="A0A0L8V9E6"/>
<proteinExistence type="predicted"/>